<proteinExistence type="predicted"/>
<evidence type="ECO:0000313" key="2">
    <source>
        <dbReference type="EMBL" id="CUM91365.1"/>
    </source>
</evidence>
<accession>A0A173SP07</accession>
<evidence type="ECO:0000256" key="1">
    <source>
        <dbReference type="SAM" id="Phobius"/>
    </source>
</evidence>
<dbReference type="Proteomes" id="UP000095727">
    <property type="component" value="Unassembled WGS sequence"/>
</dbReference>
<protein>
    <submittedName>
        <fullName evidence="2">Uncharacterized protein</fullName>
    </submittedName>
</protein>
<organism evidence="2 4">
    <name type="scientific">Coprococcus comes</name>
    <dbReference type="NCBI Taxonomy" id="410072"/>
    <lineage>
        <taxon>Bacteria</taxon>
        <taxon>Bacillati</taxon>
        <taxon>Bacillota</taxon>
        <taxon>Clostridia</taxon>
        <taxon>Lachnospirales</taxon>
        <taxon>Lachnospiraceae</taxon>
        <taxon>Coprococcus</taxon>
    </lineage>
</organism>
<keyword evidence="1" id="KW-0472">Membrane</keyword>
<dbReference type="Proteomes" id="UP000554488">
    <property type="component" value="Unassembled WGS sequence"/>
</dbReference>
<reference evidence="3 5" key="3">
    <citation type="submission" date="2020-07" db="EMBL/GenBank/DDBJ databases">
        <title>Bacterial metabolism rescues the inhibition of intestinal drug absorption by food and drug additives.</title>
        <authorList>
            <person name="Zou L."/>
            <person name="Spanogiannopoulos P."/>
            <person name="Chien H.-C."/>
            <person name="Pieper L.M."/>
            <person name="Cai W."/>
            <person name="Khuri N."/>
            <person name="Pottel J."/>
            <person name="Vora B."/>
            <person name="Ni Z."/>
            <person name="Tsakalozou E."/>
            <person name="Zhang W."/>
            <person name="Shoichet B.K."/>
            <person name="Giacomini K.M."/>
            <person name="Turnbaugh P.J."/>
        </authorList>
    </citation>
    <scope>NUCLEOTIDE SEQUENCE [LARGE SCALE GENOMIC DNA]</scope>
    <source>
        <strain evidence="3 5">F22</strain>
    </source>
</reference>
<keyword evidence="1" id="KW-0812">Transmembrane</keyword>
<keyword evidence="1" id="KW-1133">Transmembrane helix</keyword>
<name>A0A173SP07_9FIRM</name>
<feature type="transmembrane region" description="Helical" evidence="1">
    <location>
        <begin position="54"/>
        <end position="76"/>
    </location>
</feature>
<dbReference type="AlphaFoldDB" id="A0A173SP07"/>
<reference evidence="2 4" key="1">
    <citation type="submission" date="2015-09" db="EMBL/GenBank/DDBJ databases">
        <authorList>
            <consortium name="Pathogen Informatics"/>
        </authorList>
    </citation>
    <scope>NUCLEOTIDE SEQUENCE [LARGE SCALE GENOMIC DNA]</scope>
    <source>
        <strain evidence="2 4">2789STDY5834962</strain>
    </source>
</reference>
<evidence type="ECO:0000313" key="4">
    <source>
        <dbReference type="Proteomes" id="UP000095727"/>
    </source>
</evidence>
<sequence>MKRKNNILLISIPLGVLLLLYYGYIALDTWLQFQIRTGNGISAANGEWILSIQYTFLFILKWFGPVLLVVCLYGILKWIKKKE</sequence>
<evidence type="ECO:0000313" key="3">
    <source>
        <dbReference type="EMBL" id="NUN87728.1"/>
    </source>
</evidence>
<evidence type="ECO:0000313" key="5">
    <source>
        <dbReference type="Proteomes" id="UP000554488"/>
    </source>
</evidence>
<feature type="transmembrane region" description="Helical" evidence="1">
    <location>
        <begin position="7"/>
        <end position="27"/>
    </location>
</feature>
<dbReference type="EMBL" id="CYXR01000009">
    <property type="protein sequence ID" value="CUM91365.1"/>
    <property type="molecule type" value="Genomic_DNA"/>
</dbReference>
<gene>
    <name evidence="2" type="ORF">ERS852574_01533</name>
    <name evidence="3" type="ORF">HUU93_14215</name>
</gene>
<reference evidence="3 5" key="2">
    <citation type="submission" date="2020-04" db="EMBL/GenBank/DDBJ databases">
        <authorList>
            <person name="Pieper L."/>
        </authorList>
    </citation>
    <scope>NUCLEOTIDE SEQUENCE [LARGE SCALE GENOMIC DNA]</scope>
    <source>
        <strain evidence="3 5">F22</strain>
    </source>
</reference>
<dbReference type="EMBL" id="JABWDC010000079">
    <property type="protein sequence ID" value="NUN87728.1"/>
    <property type="molecule type" value="Genomic_DNA"/>
</dbReference>
<dbReference type="RefSeq" id="WP_055156479.1">
    <property type="nucleotide sequence ID" value="NZ_CAXSNH010000001.1"/>
</dbReference>